<name>A0A259U3H8_9BACT</name>
<dbReference type="GO" id="GO:0004458">
    <property type="term" value="F:D-lactate dehydrogenase (cytochrome) activity"/>
    <property type="evidence" value="ECO:0007669"/>
    <property type="project" value="TreeGrafter"/>
</dbReference>
<accession>A0A259U3H8</accession>
<dbReference type="InterPro" id="IPR017900">
    <property type="entry name" value="4Fe4S_Fe_S_CS"/>
</dbReference>
<keyword evidence="7" id="KW-0411">Iron-sulfur</keyword>
<dbReference type="PANTHER" id="PTHR11748">
    <property type="entry name" value="D-LACTATE DEHYDROGENASE"/>
    <property type="match status" value="1"/>
</dbReference>
<keyword evidence="5" id="KW-0560">Oxidoreductase</keyword>
<comment type="caution">
    <text evidence="10">The sequence shown here is derived from an EMBL/GenBank/DDBJ whole genome shotgun (WGS) entry which is preliminary data.</text>
</comment>
<evidence type="ECO:0000256" key="1">
    <source>
        <dbReference type="ARBA" id="ARBA00001974"/>
    </source>
</evidence>
<protein>
    <recommendedName>
        <fullName evidence="12">FAD-binding oxidoreductase</fullName>
    </recommendedName>
</protein>
<gene>
    <name evidence="10" type="ORF">BSZ36_16135</name>
</gene>
<evidence type="ECO:0000256" key="3">
    <source>
        <dbReference type="ARBA" id="ARBA00022723"/>
    </source>
</evidence>
<evidence type="ECO:0008006" key="12">
    <source>
        <dbReference type="Google" id="ProtNLM"/>
    </source>
</evidence>
<dbReference type="GO" id="GO:0071949">
    <property type="term" value="F:FAD binding"/>
    <property type="evidence" value="ECO:0007669"/>
    <property type="project" value="InterPro"/>
</dbReference>
<organism evidence="10 11">
    <name type="scientific">Rubricoccus marinus</name>
    <dbReference type="NCBI Taxonomy" id="716817"/>
    <lineage>
        <taxon>Bacteria</taxon>
        <taxon>Pseudomonadati</taxon>
        <taxon>Rhodothermota</taxon>
        <taxon>Rhodothermia</taxon>
        <taxon>Rhodothermales</taxon>
        <taxon>Rubricoccaceae</taxon>
        <taxon>Rubricoccus</taxon>
    </lineage>
</organism>
<dbReference type="InParanoid" id="A0A259U3H8"/>
<keyword evidence="3" id="KW-0479">Metal-binding</keyword>
<evidence type="ECO:0000256" key="4">
    <source>
        <dbReference type="ARBA" id="ARBA00022827"/>
    </source>
</evidence>
<dbReference type="Pfam" id="PF13534">
    <property type="entry name" value="Fer4_17"/>
    <property type="match status" value="1"/>
</dbReference>
<dbReference type="Pfam" id="PF02754">
    <property type="entry name" value="CCG"/>
    <property type="match status" value="2"/>
</dbReference>
<evidence type="ECO:0000256" key="5">
    <source>
        <dbReference type="ARBA" id="ARBA00023002"/>
    </source>
</evidence>
<dbReference type="GO" id="GO:0051536">
    <property type="term" value="F:iron-sulfur cluster binding"/>
    <property type="evidence" value="ECO:0007669"/>
    <property type="project" value="UniProtKB-KW"/>
</dbReference>
<dbReference type="InterPro" id="IPR004017">
    <property type="entry name" value="Cys_rich_dom"/>
</dbReference>
<dbReference type="SUPFAM" id="SSF56176">
    <property type="entry name" value="FAD-binding/transporter-associated domain-like"/>
    <property type="match status" value="1"/>
</dbReference>
<dbReference type="PANTHER" id="PTHR11748:SF119">
    <property type="entry name" value="D-2-HYDROXYGLUTARATE DEHYDROGENASE"/>
    <property type="match status" value="1"/>
</dbReference>
<feature type="domain" description="4Fe-4S ferredoxin-type" evidence="8">
    <location>
        <begin position="621"/>
        <end position="646"/>
    </location>
</feature>
<proteinExistence type="predicted"/>
<dbReference type="InterPro" id="IPR017896">
    <property type="entry name" value="4Fe4S_Fe-S-bd"/>
</dbReference>
<reference evidence="10 11" key="1">
    <citation type="submission" date="2016-11" db="EMBL/GenBank/DDBJ databases">
        <title>Study of marine rhodopsin-containing bacteria.</title>
        <authorList>
            <person name="Yoshizawa S."/>
            <person name="Kumagai Y."/>
            <person name="Kogure K."/>
        </authorList>
    </citation>
    <scope>NUCLEOTIDE SEQUENCE [LARGE SCALE GENOMIC DNA]</scope>
    <source>
        <strain evidence="10 11">SG-29</strain>
    </source>
</reference>
<comment type="cofactor">
    <cofactor evidence="1">
        <name>FAD</name>
        <dbReference type="ChEBI" id="CHEBI:57692"/>
    </cofactor>
</comment>
<keyword evidence="11" id="KW-1185">Reference proteome</keyword>
<evidence type="ECO:0000313" key="11">
    <source>
        <dbReference type="Proteomes" id="UP000216446"/>
    </source>
</evidence>
<dbReference type="Proteomes" id="UP000216446">
    <property type="component" value="Unassembled WGS sequence"/>
</dbReference>
<dbReference type="OrthoDB" id="9767256at2"/>
<dbReference type="GO" id="GO:1903457">
    <property type="term" value="P:lactate catabolic process"/>
    <property type="evidence" value="ECO:0007669"/>
    <property type="project" value="TreeGrafter"/>
</dbReference>
<dbReference type="RefSeq" id="WP_094550772.1">
    <property type="nucleotide sequence ID" value="NZ_MQWB01000001.1"/>
</dbReference>
<dbReference type="Gene3D" id="3.30.465.10">
    <property type="match status" value="1"/>
</dbReference>
<dbReference type="GO" id="GO:0046872">
    <property type="term" value="F:metal ion binding"/>
    <property type="evidence" value="ECO:0007669"/>
    <property type="project" value="UniProtKB-KW"/>
</dbReference>
<dbReference type="InterPro" id="IPR016169">
    <property type="entry name" value="FAD-bd_PCMH_sub2"/>
</dbReference>
<dbReference type="InterPro" id="IPR016166">
    <property type="entry name" value="FAD-bd_PCMH"/>
</dbReference>
<dbReference type="InterPro" id="IPR016164">
    <property type="entry name" value="FAD-linked_Oxase-like_C"/>
</dbReference>
<keyword evidence="4" id="KW-0274">FAD</keyword>
<dbReference type="Gene3D" id="3.30.70.2740">
    <property type="match status" value="1"/>
</dbReference>
<dbReference type="Pfam" id="PF02913">
    <property type="entry name" value="FAD-oxidase_C"/>
    <property type="match status" value="1"/>
</dbReference>
<evidence type="ECO:0000256" key="2">
    <source>
        <dbReference type="ARBA" id="ARBA00022630"/>
    </source>
</evidence>
<dbReference type="InterPro" id="IPR006094">
    <property type="entry name" value="Oxid_FAD_bind_N"/>
</dbReference>
<dbReference type="InterPro" id="IPR036318">
    <property type="entry name" value="FAD-bd_PCMH-like_sf"/>
</dbReference>
<dbReference type="PROSITE" id="PS51387">
    <property type="entry name" value="FAD_PCMH"/>
    <property type="match status" value="1"/>
</dbReference>
<feature type="domain" description="FAD-binding PCMH-type" evidence="9">
    <location>
        <begin position="38"/>
        <end position="278"/>
    </location>
</feature>
<dbReference type="GO" id="GO:0008720">
    <property type="term" value="F:D-lactate dehydrogenase (NAD+) activity"/>
    <property type="evidence" value="ECO:0007669"/>
    <property type="project" value="TreeGrafter"/>
</dbReference>
<dbReference type="FunCoup" id="A0A259U3H8">
    <property type="interactions" value="53"/>
</dbReference>
<evidence type="ECO:0000256" key="7">
    <source>
        <dbReference type="ARBA" id="ARBA00023014"/>
    </source>
</evidence>
<dbReference type="EMBL" id="MQWB01000001">
    <property type="protein sequence ID" value="OZC04374.1"/>
    <property type="molecule type" value="Genomic_DNA"/>
</dbReference>
<keyword evidence="2" id="KW-0285">Flavoprotein</keyword>
<evidence type="ECO:0000256" key="6">
    <source>
        <dbReference type="ARBA" id="ARBA00023004"/>
    </source>
</evidence>
<evidence type="ECO:0000259" key="8">
    <source>
        <dbReference type="PROSITE" id="PS51379"/>
    </source>
</evidence>
<dbReference type="SUPFAM" id="SSF46548">
    <property type="entry name" value="alpha-helical ferredoxin"/>
    <property type="match status" value="1"/>
</dbReference>
<dbReference type="Pfam" id="PF01565">
    <property type="entry name" value="FAD_binding_4"/>
    <property type="match status" value="1"/>
</dbReference>
<sequence>METERLDDFAAALRPRIKGDLRLDALSKALYATDASLYREMPIGALIPRHTDDVQAALEEAARFGIPVLPRGSGSSLAGSAVGAALVIDTTKHLNRITALDPEAKTATVQPGVVLDNLNRASGAHGLRFGPDPASSNRATLGGMVGTNATGTHSIQYGSTVDWVESADVLLADGSLVTFRALSPEAWDHASGARGLEGEIYRRVGALLGVHEQAIRHDTPRHWRRAGGYRLERLMEAPEVARGPGRPWDGTRNLAQLLCGAEGTLGFTTSITVGLTEKPAHSGLAVVHFPSRHAALEAVEGIMETGPASVELFDRVALRRAQDVTEYAPKLHFVQRNSDGSLPGALLFVEYDGESPLAVDDGMQRLGKHLGPGAVITHALEDAQIEDVWAVRKVGLGLAMSARLPVQAAAIIEDAAVPVEHLSAYIRELEAAMEADNVEAVMYAHASAGCLHVRPFLDLRQRPQVEAMDRIARASADLARKYGGTIASEHGDGRARGALAEYFYSPGLYAAYAATKRAFDARGLLNPHKIVDAKPLTDDLRIGPDYSPRPLAIPIAFPDAEGRDIGFVEAVEACNGSAVCRKTDVGTMCPSFMATREERDSTRGRANTLREALTGGFSGLNAPEVEQAMDLCLSCKACKSECPAGVDMSRLKTAWLNERWKTETPPARTRLLAMLPEMARKTAGPLAPIANAAAASWPARKTRGALGLDPERDLPPFTSRPFKTSEANDPNPTVLLYADTFARTMEPEIARAAVRVLRAAGERVGVAPDICCGRTYLSEGYLSKAEAQAHKLADALAPEAEKGVLIVGLEPSCLLTLRDELPALLLGDPRALLIAKQSMLFEEWAESRAETLAGLTWEHASGDGAPAQALVHGHCHQKALSGMDAPLATLRAAGFDARGSGAGCCGLAGGFGYEKDHAEVSRAVAEDRLAPAVRAASGETVIVAAGTSCRHQIEHVTGRTAVHPAQALASALKR</sequence>
<dbReference type="PROSITE" id="PS51379">
    <property type="entry name" value="4FE4S_FER_2"/>
    <property type="match status" value="1"/>
</dbReference>
<dbReference type="InterPro" id="IPR004113">
    <property type="entry name" value="FAD-bd_oxidored_4_C"/>
</dbReference>
<dbReference type="SUPFAM" id="SSF55103">
    <property type="entry name" value="FAD-linked oxidases, C-terminal domain"/>
    <property type="match status" value="1"/>
</dbReference>
<evidence type="ECO:0000259" key="9">
    <source>
        <dbReference type="PROSITE" id="PS51387"/>
    </source>
</evidence>
<evidence type="ECO:0000313" key="10">
    <source>
        <dbReference type="EMBL" id="OZC04374.1"/>
    </source>
</evidence>
<dbReference type="PROSITE" id="PS00198">
    <property type="entry name" value="4FE4S_FER_1"/>
    <property type="match status" value="1"/>
</dbReference>
<keyword evidence="6" id="KW-0408">Iron</keyword>
<dbReference type="AlphaFoldDB" id="A0A259U3H8"/>